<dbReference type="EMBL" id="VSSQ01015619">
    <property type="protein sequence ID" value="MPM56161.1"/>
    <property type="molecule type" value="Genomic_DNA"/>
</dbReference>
<proteinExistence type="predicted"/>
<dbReference type="AlphaFoldDB" id="A0A645AV37"/>
<gene>
    <name evidence="1" type="ORF">SDC9_102962</name>
</gene>
<protein>
    <submittedName>
        <fullName evidence="1">Uncharacterized protein</fullName>
    </submittedName>
</protein>
<accession>A0A645AV37</accession>
<name>A0A645AV37_9ZZZZ</name>
<evidence type="ECO:0000313" key="1">
    <source>
        <dbReference type="EMBL" id="MPM56161.1"/>
    </source>
</evidence>
<organism evidence="1">
    <name type="scientific">bioreactor metagenome</name>
    <dbReference type="NCBI Taxonomy" id="1076179"/>
    <lineage>
        <taxon>unclassified sequences</taxon>
        <taxon>metagenomes</taxon>
        <taxon>ecological metagenomes</taxon>
    </lineage>
</organism>
<comment type="caution">
    <text evidence="1">The sequence shown here is derived from an EMBL/GenBank/DDBJ whole genome shotgun (WGS) entry which is preliminary data.</text>
</comment>
<reference evidence="1" key="1">
    <citation type="submission" date="2019-08" db="EMBL/GenBank/DDBJ databases">
        <authorList>
            <person name="Kucharzyk K."/>
            <person name="Murdoch R.W."/>
            <person name="Higgins S."/>
            <person name="Loffler F."/>
        </authorList>
    </citation>
    <scope>NUCLEOTIDE SEQUENCE</scope>
</reference>
<sequence length="60" mass="7078">MILKHLFPKAVISHRSAFEFQSTPGEHIYLTYSYIRNIFLPGVTIHLMEGFEFYQALFAR</sequence>